<evidence type="ECO:0000256" key="1">
    <source>
        <dbReference type="SAM" id="SignalP"/>
    </source>
</evidence>
<dbReference type="InterPro" id="IPR001132">
    <property type="entry name" value="SMAD_dom_Dwarfin-type"/>
</dbReference>
<organism evidence="3 4">
    <name type="scientific">Rattus norvegicus</name>
    <name type="common">Rat</name>
    <dbReference type="NCBI Taxonomy" id="10116"/>
    <lineage>
        <taxon>Eukaryota</taxon>
        <taxon>Metazoa</taxon>
        <taxon>Chordata</taxon>
        <taxon>Craniata</taxon>
        <taxon>Vertebrata</taxon>
        <taxon>Euteleostomi</taxon>
        <taxon>Mammalia</taxon>
        <taxon>Eutheria</taxon>
        <taxon>Euarchontoglires</taxon>
        <taxon>Glires</taxon>
        <taxon>Rodentia</taxon>
        <taxon>Myomorpha</taxon>
        <taxon>Muroidea</taxon>
        <taxon>Muridae</taxon>
        <taxon>Murinae</taxon>
        <taxon>Rattus</taxon>
    </lineage>
</organism>
<dbReference type="GO" id="GO:0006355">
    <property type="term" value="P:regulation of DNA-templated transcription"/>
    <property type="evidence" value="ECO:0007669"/>
    <property type="project" value="InterPro"/>
</dbReference>
<dbReference type="AlphaFoldDB" id="A6IK04"/>
<dbReference type="EMBL" id="CH473963">
    <property type="protein sequence ID" value="EDM00067.1"/>
    <property type="molecule type" value="Genomic_DNA"/>
</dbReference>
<feature type="signal peptide" evidence="1">
    <location>
        <begin position="1"/>
        <end position="27"/>
    </location>
</feature>
<evidence type="ECO:0000259" key="2">
    <source>
        <dbReference type="PROSITE" id="PS51076"/>
    </source>
</evidence>
<evidence type="ECO:0000313" key="4">
    <source>
        <dbReference type="Proteomes" id="UP000234681"/>
    </source>
</evidence>
<feature type="chain" id="PRO_5039949756" evidence="1">
    <location>
        <begin position="28"/>
        <end position="44"/>
    </location>
</feature>
<reference evidence="4" key="1">
    <citation type="submission" date="2005-09" db="EMBL/GenBank/DDBJ databases">
        <authorList>
            <person name="Mural R.J."/>
            <person name="Li P.W."/>
            <person name="Adams M.D."/>
            <person name="Amanatides P.G."/>
            <person name="Baden-Tillson H."/>
            <person name="Barnstead M."/>
            <person name="Chin S.H."/>
            <person name="Dew I."/>
            <person name="Evans C.A."/>
            <person name="Ferriera S."/>
            <person name="Flanigan M."/>
            <person name="Fosler C."/>
            <person name="Glodek A."/>
            <person name="Gu Z."/>
            <person name="Holt R.A."/>
            <person name="Jennings D."/>
            <person name="Kraft C.L."/>
            <person name="Lu F."/>
            <person name="Nguyen T."/>
            <person name="Nusskern D.R."/>
            <person name="Pfannkoch C.M."/>
            <person name="Sitter C."/>
            <person name="Sutton G.G."/>
            <person name="Venter J.C."/>
            <person name="Wang Z."/>
            <person name="Woodage T."/>
            <person name="Zheng X.H."/>
            <person name="Zhong F."/>
        </authorList>
    </citation>
    <scope>NUCLEOTIDE SEQUENCE [LARGE SCALE GENOMIC DNA]</scope>
    <source>
        <strain>BN</strain>
        <strain evidence="4">Sprague-Dawley</strain>
    </source>
</reference>
<name>A6IK04_RAT</name>
<accession>A6IK04</accession>
<sequence length="44" mass="4957">MLFGCGHWVAPLRHICLLRILLTAGWGQVWNPRPSSGLSPLWES</sequence>
<protein>
    <submittedName>
        <fullName evidence="3">RCG36154, isoform CRA_b</fullName>
    </submittedName>
</protein>
<feature type="domain" description="MH2" evidence="2">
    <location>
        <begin position="1"/>
        <end position="44"/>
    </location>
</feature>
<evidence type="ECO:0000313" key="3">
    <source>
        <dbReference type="EMBL" id="EDM00067.1"/>
    </source>
</evidence>
<dbReference type="PROSITE" id="PS51076">
    <property type="entry name" value="MH2"/>
    <property type="match status" value="1"/>
</dbReference>
<proteinExistence type="predicted"/>
<gene>
    <name evidence="3" type="ORF">rCG_36154</name>
</gene>
<dbReference type="Proteomes" id="UP000234681">
    <property type="component" value="Chromosome 14"/>
</dbReference>
<keyword evidence="1" id="KW-0732">Signal</keyword>